<evidence type="ECO:0000313" key="3">
    <source>
        <dbReference type="Proteomes" id="UP001209713"/>
    </source>
</evidence>
<evidence type="ECO:0000259" key="1">
    <source>
        <dbReference type="SMART" id="SM01321"/>
    </source>
</evidence>
<sequence>MSTPRTQQVCLSDTPYYHCVSRCVRRAFLCGEDPINGASYEHRRGWVENRLLFLSSVFSIDICAYAVMSNHLHVVLHVDAEKAKSWSTLEVLKRWHQLHKGTLFTQQYVKGETLPDYAVTLAEVSAKTYRERLMDISWFMKELNEPIARRANFEDGCTGHFWEGRFKSQALLDEAALMACMAYVDLNPLRANMTKTPEDSEFTSIKKRVTSAKGKHQPKALSPFVGNPKKDMPNGLPFKLTDYLELVDLTGRIIRNDKRGAIDASLLPILQRLNISSDNWLCIATEFEKRTGSVVGQEQSIDHYCDSHHRHRKPNKKCTKLLA</sequence>
<dbReference type="PANTHER" id="PTHR34322">
    <property type="entry name" value="TRANSPOSASE, Y1_TNP DOMAIN-CONTAINING"/>
    <property type="match status" value="1"/>
</dbReference>
<proteinExistence type="predicted"/>
<dbReference type="Gene3D" id="3.30.70.1290">
    <property type="entry name" value="Transposase IS200-like"/>
    <property type="match status" value="1"/>
</dbReference>
<dbReference type="EMBL" id="JAOVZB010000004">
    <property type="protein sequence ID" value="MCV2403214.1"/>
    <property type="molecule type" value="Genomic_DNA"/>
</dbReference>
<reference evidence="2 3" key="1">
    <citation type="submission" date="2022-10" db="EMBL/GenBank/DDBJ databases">
        <title>Marinomonas transparenta sp. nov. and Marinomonas sargassi sp. nov., isolated from marine alga (Sargassum natans (L.) Gaillon).</title>
        <authorList>
            <person name="Wang Y."/>
        </authorList>
    </citation>
    <scope>NUCLEOTIDE SEQUENCE [LARGE SCALE GENOMIC DNA]</scope>
    <source>
        <strain evidence="2 3">C2222</strain>
    </source>
</reference>
<feature type="domain" description="Transposase IS200-like" evidence="1">
    <location>
        <begin position="12"/>
        <end position="187"/>
    </location>
</feature>
<organism evidence="2 3">
    <name type="scientific">Marinomonas sargassi</name>
    <dbReference type="NCBI Taxonomy" id="2984494"/>
    <lineage>
        <taxon>Bacteria</taxon>
        <taxon>Pseudomonadati</taxon>
        <taxon>Pseudomonadota</taxon>
        <taxon>Gammaproteobacteria</taxon>
        <taxon>Oceanospirillales</taxon>
        <taxon>Oceanospirillaceae</taxon>
        <taxon>Marinomonas</taxon>
    </lineage>
</organism>
<gene>
    <name evidence="2" type="ORF">OFY17_10020</name>
</gene>
<keyword evidence="3" id="KW-1185">Reference proteome</keyword>
<dbReference type="InterPro" id="IPR002686">
    <property type="entry name" value="Transposase_17"/>
</dbReference>
<dbReference type="InterPro" id="IPR036515">
    <property type="entry name" value="Transposase_17_sf"/>
</dbReference>
<dbReference type="RefSeq" id="WP_263530594.1">
    <property type="nucleotide sequence ID" value="NZ_JAOVZB010000004.1"/>
</dbReference>
<name>A0ABT2YUD0_9GAMM</name>
<protein>
    <submittedName>
        <fullName evidence="2">Transposase</fullName>
    </submittedName>
</protein>
<accession>A0ABT2YUD0</accession>
<dbReference type="SUPFAM" id="SSF143422">
    <property type="entry name" value="Transposase IS200-like"/>
    <property type="match status" value="1"/>
</dbReference>
<dbReference type="PANTHER" id="PTHR34322:SF2">
    <property type="entry name" value="TRANSPOSASE IS200-LIKE DOMAIN-CONTAINING PROTEIN"/>
    <property type="match status" value="1"/>
</dbReference>
<evidence type="ECO:0000313" key="2">
    <source>
        <dbReference type="EMBL" id="MCV2403214.1"/>
    </source>
</evidence>
<comment type="caution">
    <text evidence="2">The sequence shown here is derived from an EMBL/GenBank/DDBJ whole genome shotgun (WGS) entry which is preliminary data.</text>
</comment>
<dbReference type="Proteomes" id="UP001209713">
    <property type="component" value="Unassembled WGS sequence"/>
</dbReference>
<dbReference type="SMART" id="SM01321">
    <property type="entry name" value="Y1_Tnp"/>
    <property type="match status" value="1"/>
</dbReference>